<comment type="caution">
    <text evidence="1">The sequence shown here is derived from an EMBL/GenBank/DDBJ whole genome shotgun (WGS) entry which is preliminary data.</text>
</comment>
<accession>A0AAV4YAK1</accession>
<protein>
    <submittedName>
        <fullName evidence="1">Uncharacterized protein</fullName>
    </submittedName>
</protein>
<proteinExistence type="predicted"/>
<dbReference type="Proteomes" id="UP001054945">
    <property type="component" value="Unassembled WGS sequence"/>
</dbReference>
<sequence>MQQNEKHLLGVRRKLVLKLHLFFGLEPLKINTRDEGVAEKNIIQNKRSKETNVRKVGKAFAEQLIRSCEHPVADDGQASFHVGHPWFALLLRQKQCN</sequence>
<evidence type="ECO:0000313" key="2">
    <source>
        <dbReference type="Proteomes" id="UP001054945"/>
    </source>
</evidence>
<name>A0AAV4YAK1_CAEEX</name>
<dbReference type="AlphaFoldDB" id="A0AAV4YAK1"/>
<organism evidence="1 2">
    <name type="scientific">Caerostris extrusa</name>
    <name type="common">Bark spider</name>
    <name type="synonym">Caerostris bankana</name>
    <dbReference type="NCBI Taxonomy" id="172846"/>
    <lineage>
        <taxon>Eukaryota</taxon>
        <taxon>Metazoa</taxon>
        <taxon>Ecdysozoa</taxon>
        <taxon>Arthropoda</taxon>
        <taxon>Chelicerata</taxon>
        <taxon>Arachnida</taxon>
        <taxon>Araneae</taxon>
        <taxon>Araneomorphae</taxon>
        <taxon>Entelegynae</taxon>
        <taxon>Araneoidea</taxon>
        <taxon>Araneidae</taxon>
        <taxon>Caerostris</taxon>
    </lineage>
</organism>
<gene>
    <name evidence="1" type="ORF">CEXT_449501</name>
</gene>
<dbReference type="EMBL" id="BPLR01001735">
    <property type="protein sequence ID" value="GIZ04442.1"/>
    <property type="molecule type" value="Genomic_DNA"/>
</dbReference>
<keyword evidence="2" id="KW-1185">Reference proteome</keyword>
<evidence type="ECO:0000313" key="1">
    <source>
        <dbReference type="EMBL" id="GIZ04442.1"/>
    </source>
</evidence>
<reference evidence="1 2" key="1">
    <citation type="submission" date="2021-06" db="EMBL/GenBank/DDBJ databases">
        <title>Caerostris extrusa draft genome.</title>
        <authorList>
            <person name="Kono N."/>
            <person name="Arakawa K."/>
        </authorList>
    </citation>
    <scope>NUCLEOTIDE SEQUENCE [LARGE SCALE GENOMIC DNA]</scope>
</reference>